<dbReference type="OrthoDB" id="252760at2157"/>
<evidence type="ECO:0000256" key="1">
    <source>
        <dbReference type="SAM" id="MobiDB-lite"/>
    </source>
</evidence>
<dbReference type="Proteomes" id="UP000250088">
    <property type="component" value="Chromosome"/>
</dbReference>
<feature type="compositionally biased region" description="Basic and acidic residues" evidence="1">
    <location>
        <begin position="93"/>
        <end position="103"/>
    </location>
</feature>
<protein>
    <recommendedName>
        <fullName evidence="4">KaiC-like domain-containing protein</fullName>
    </recommendedName>
</protein>
<evidence type="ECO:0000313" key="2">
    <source>
        <dbReference type="EMBL" id="ARS88715.1"/>
    </source>
</evidence>
<proteinExistence type="predicted"/>
<dbReference type="GeneID" id="32892889"/>
<keyword evidence="3" id="KW-1185">Reference proteome</keyword>
<gene>
    <name evidence="2" type="ORF">B1756_02380</name>
</gene>
<name>A0A2Z2HRL4_9EURY</name>
<evidence type="ECO:0000313" key="3">
    <source>
        <dbReference type="Proteomes" id="UP000250088"/>
    </source>
</evidence>
<reference evidence="3" key="1">
    <citation type="submission" date="2017-02" db="EMBL/GenBank/DDBJ databases">
        <title>Natronthermophilus aegyptiacus gen. nov.,sp. nov., an aerobic, extremely halophilic alkalithermophilic archaeon isolated from the athalassohaline Wadi An Natrun, Egypt.</title>
        <authorList>
            <person name="Zhao B."/>
        </authorList>
    </citation>
    <scope>NUCLEOTIDE SEQUENCE [LARGE SCALE GENOMIC DNA]</scope>
    <source>
        <strain evidence="3">JW/NM-HA 15</strain>
    </source>
</reference>
<organism evidence="2 3">
    <name type="scientific">Natrarchaeobaculum aegyptiacum</name>
    <dbReference type="NCBI Taxonomy" id="745377"/>
    <lineage>
        <taxon>Archaea</taxon>
        <taxon>Methanobacteriati</taxon>
        <taxon>Methanobacteriota</taxon>
        <taxon>Stenosarchaea group</taxon>
        <taxon>Halobacteria</taxon>
        <taxon>Halobacteriales</taxon>
        <taxon>Natrialbaceae</taxon>
        <taxon>Natrarchaeobaculum</taxon>
    </lineage>
</organism>
<dbReference type="InterPro" id="IPR055927">
    <property type="entry name" value="DUF7504"/>
</dbReference>
<feature type="region of interest" description="Disordered" evidence="1">
    <location>
        <begin position="83"/>
        <end position="107"/>
    </location>
</feature>
<dbReference type="KEGG" id="naj:B1756_02380"/>
<dbReference type="Pfam" id="PF24336">
    <property type="entry name" value="DUF7504"/>
    <property type="match status" value="1"/>
</dbReference>
<accession>A0A2Z2HRL4</accession>
<dbReference type="AlphaFoldDB" id="A0A2Z2HRL4"/>
<feature type="compositionally biased region" description="Low complexity" evidence="1">
    <location>
        <begin position="83"/>
        <end position="92"/>
    </location>
</feature>
<sequence>MDRAIGDRGAVRVVQTLDALKRTGSNILLVGSSVTGAHEMACRRLCGHADADRRYRLVVTDERRPMASCDHDDRGNVRSIIYDAPETTAAPTAERDPAERSSRSPDPLEALGLEVIDAIDAIESEADGLGPSELRVCVDSLATLFQEHDTESVFRLVHVVSSRIEQAGGMGHYHLPVAADHEAVRLLEPMFDATVELRGERGGYEQRWSLDDRGLETDWVPL</sequence>
<dbReference type="EMBL" id="CP019893">
    <property type="protein sequence ID" value="ARS88715.1"/>
    <property type="molecule type" value="Genomic_DNA"/>
</dbReference>
<evidence type="ECO:0008006" key="4">
    <source>
        <dbReference type="Google" id="ProtNLM"/>
    </source>
</evidence>
<dbReference type="RefSeq" id="WP_086887099.1">
    <property type="nucleotide sequence ID" value="NZ_CP019893.1"/>
</dbReference>